<evidence type="ECO:0000313" key="5">
    <source>
        <dbReference type="EMBL" id="RED77496.1"/>
    </source>
</evidence>
<name>A0A3D9JVM9_9BACL</name>
<comment type="catalytic activity">
    <reaction evidence="3">
        <text>3',5'-cyclic UMP + H2O = UMP + H(+)</text>
        <dbReference type="Rhea" id="RHEA:70575"/>
        <dbReference type="ChEBI" id="CHEBI:15377"/>
        <dbReference type="ChEBI" id="CHEBI:15378"/>
        <dbReference type="ChEBI" id="CHEBI:57865"/>
        <dbReference type="ChEBI" id="CHEBI:184387"/>
    </reaction>
    <physiologicalReaction direction="left-to-right" evidence="3">
        <dbReference type="Rhea" id="RHEA:70576"/>
    </physiologicalReaction>
</comment>
<evidence type="ECO:0000256" key="2">
    <source>
        <dbReference type="ARBA" id="ARBA00034301"/>
    </source>
</evidence>
<organism evidence="5 6">
    <name type="scientific">Cohnella phaseoli</name>
    <dbReference type="NCBI Taxonomy" id="456490"/>
    <lineage>
        <taxon>Bacteria</taxon>
        <taxon>Bacillati</taxon>
        <taxon>Bacillota</taxon>
        <taxon>Bacilli</taxon>
        <taxon>Bacillales</taxon>
        <taxon>Paenibacillaceae</taxon>
        <taxon>Cohnella</taxon>
    </lineage>
</organism>
<dbReference type="Proteomes" id="UP000256977">
    <property type="component" value="Unassembled WGS sequence"/>
</dbReference>
<comment type="caution">
    <text evidence="5">The sequence shown here is derived from an EMBL/GenBank/DDBJ whole genome shotgun (WGS) entry which is preliminary data.</text>
</comment>
<dbReference type="PANTHER" id="PTHR42663:SF6">
    <property type="entry name" value="HYDROLASE C777.06C-RELATED"/>
    <property type="match status" value="1"/>
</dbReference>
<evidence type="ECO:0000313" key="6">
    <source>
        <dbReference type="Proteomes" id="UP000256977"/>
    </source>
</evidence>
<dbReference type="CDD" id="cd16279">
    <property type="entry name" value="metallo-hydrolase-like_MBL-fold"/>
    <property type="match status" value="1"/>
</dbReference>
<dbReference type="InterPro" id="IPR036866">
    <property type="entry name" value="RibonucZ/Hydroxyglut_hydro"/>
</dbReference>
<dbReference type="EMBL" id="QRDZ01000009">
    <property type="protein sequence ID" value="RED77496.1"/>
    <property type="molecule type" value="Genomic_DNA"/>
</dbReference>
<dbReference type="Pfam" id="PF12706">
    <property type="entry name" value="Lactamase_B_2"/>
    <property type="match status" value="1"/>
</dbReference>
<dbReference type="InterPro" id="IPR001279">
    <property type="entry name" value="Metallo-B-lactamas"/>
</dbReference>
<dbReference type="SUPFAM" id="SSF56281">
    <property type="entry name" value="Metallo-hydrolase/oxidoreductase"/>
    <property type="match status" value="1"/>
</dbReference>
<protein>
    <submittedName>
        <fullName evidence="5">Phosphoribosyl 1,2-cyclic phosphate phosphodiesterase</fullName>
    </submittedName>
</protein>
<comment type="catalytic activity">
    <reaction evidence="1">
        <text>3',5'-cyclic CMP + H2O = CMP + H(+)</text>
        <dbReference type="Rhea" id="RHEA:72675"/>
        <dbReference type="ChEBI" id="CHEBI:15377"/>
        <dbReference type="ChEBI" id="CHEBI:15378"/>
        <dbReference type="ChEBI" id="CHEBI:58003"/>
        <dbReference type="ChEBI" id="CHEBI:60377"/>
    </reaction>
    <physiologicalReaction direction="left-to-right" evidence="1">
        <dbReference type="Rhea" id="RHEA:72676"/>
    </physiologicalReaction>
</comment>
<accession>A0A3D9JVM9</accession>
<dbReference type="PANTHER" id="PTHR42663">
    <property type="entry name" value="HYDROLASE C777.06C-RELATED-RELATED"/>
    <property type="match status" value="1"/>
</dbReference>
<comment type="function">
    <text evidence="2">Counteracts the endogenous Pycsar antiviral defense system. Phosphodiesterase that enables metal-dependent hydrolysis of host cyclic nucleotide Pycsar defense signals such as cCMP and cUMP.</text>
</comment>
<feature type="domain" description="Metallo-beta-lactamase" evidence="4">
    <location>
        <begin position="36"/>
        <end position="229"/>
    </location>
</feature>
<evidence type="ECO:0000256" key="3">
    <source>
        <dbReference type="ARBA" id="ARBA00048505"/>
    </source>
</evidence>
<dbReference type="AlphaFoldDB" id="A0A3D9JVM9"/>
<evidence type="ECO:0000256" key="1">
    <source>
        <dbReference type="ARBA" id="ARBA00034221"/>
    </source>
</evidence>
<dbReference type="OrthoDB" id="9800940at2"/>
<dbReference type="Gene3D" id="3.60.15.10">
    <property type="entry name" value="Ribonuclease Z/Hydroxyacylglutathione hydrolase-like"/>
    <property type="match status" value="1"/>
</dbReference>
<gene>
    <name evidence="5" type="ORF">DFP98_109107</name>
</gene>
<evidence type="ECO:0000259" key="4">
    <source>
        <dbReference type="SMART" id="SM00849"/>
    </source>
</evidence>
<dbReference type="SMART" id="SM00849">
    <property type="entry name" value="Lactamase_B"/>
    <property type="match status" value="1"/>
</dbReference>
<reference evidence="5 6" key="1">
    <citation type="submission" date="2018-07" db="EMBL/GenBank/DDBJ databases">
        <title>Genomic Encyclopedia of Type Strains, Phase III (KMG-III): the genomes of soil and plant-associated and newly described type strains.</title>
        <authorList>
            <person name="Whitman W."/>
        </authorList>
    </citation>
    <scope>NUCLEOTIDE SEQUENCE [LARGE SCALE GENOMIC DNA]</scope>
    <source>
        <strain evidence="5 6">CECT 7287</strain>
    </source>
</reference>
<keyword evidence="6" id="KW-1185">Reference proteome</keyword>
<proteinExistence type="predicted"/>
<dbReference type="RefSeq" id="WP_116061110.1">
    <property type="nucleotide sequence ID" value="NZ_QRDZ01000009.1"/>
</dbReference>
<sequence>MEVTFLGNGDSLGTPRVYCDCEVCEEARSGGLNRRYRSSLLLETEGEPPLLLDCGPDWRGQMEAIGCRGISQALITHAHFDHIGGLTEWADACRWRQERGALYAPQEVIQSIVERFPWIVGQLSMTANDEGMNYGEWRITPWRVNHGKNGFSYAYRFESMKDGRAWAYCSDSIHLEGEQKSPLRGLSLLVLGTSFVVENYPVETRSVYDMREGLELVAEMKPERVLFTHLSHDVDVRADYGLPACVSLAEAGLVVTV</sequence>